<dbReference type="Proteomes" id="UP000671914">
    <property type="component" value="Chromosome"/>
</dbReference>
<dbReference type="Pfam" id="PF03631">
    <property type="entry name" value="Virul_fac_BrkB"/>
    <property type="match status" value="1"/>
</dbReference>
<sequence length="417" mass="45433">MRPPFGRHAPGHPHTDARTGAPYAGRVGDRTRRQDDAPADRPADTADVPLRERLEEPIRRVSELTDRTLAWFPVRVWRHFLARNGFLLAAGMSYQAIFAVLAGIYVAFAIAGIWLFGNELAYNAFVEIVNSYAPGVIGDNGIVDESQLENLANSGVSLFGWTGAAALAGVIWTAIGYITYSRTAVRSAFDLAKDDRNYFLLKTRDLLAGLAFGASLLVAALLSVATTSLLKWLFGLIGIDDGTWLTVLVRAGGLVIVFAIDTIALAVLYRFLSGAAVPWHRLWTGSLIGGLALALLQLAANLLLTLATRSPLYATFAAFAVFLGLLLWFRFTNIVILVAASWIAVEARDRGETLRRVTPEQLEAEQHAAEQRALVLAARVRVREAQAELDSAGWMRRPAAKRRLKAAEEELAEAEAG</sequence>
<evidence type="ECO:0000313" key="8">
    <source>
        <dbReference type="EMBL" id="QTX06143.1"/>
    </source>
</evidence>
<dbReference type="InterPro" id="IPR017039">
    <property type="entry name" value="Virul_fac_BrkB"/>
</dbReference>
<feature type="transmembrane region" description="Helical" evidence="7">
    <location>
        <begin position="158"/>
        <end position="180"/>
    </location>
</feature>
<protein>
    <submittedName>
        <fullName evidence="8">YihY/virulence factor BrkB family protein</fullName>
    </submittedName>
</protein>
<gene>
    <name evidence="8" type="ORF">G127AT_03630</name>
</gene>
<keyword evidence="5 7" id="KW-0472">Membrane</keyword>
<feature type="transmembrane region" description="Helical" evidence="7">
    <location>
        <begin position="281"/>
        <end position="300"/>
    </location>
</feature>
<evidence type="ECO:0000256" key="3">
    <source>
        <dbReference type="ARBA" id="ARBA00022692"/>
    </source>
</evidence>
<reference evidence="8" key="1">
    <citation type="submission" date="2021-03" db="EMBL/GenBank/DDBJ databases">
        <title>Agromyces archimandritus sp. nov., isolated from the cockroach Archimandrita tessellata.</title>
        <authorList>
            <person name="Guzman J."/>
            <person name="Ortuzar M."/>
            <person name="Poehlein A."/>
            <person name="Daniel R."/>
            <person name="Trujillo M."/>
            <person name="Vilcinskas A."/>
        </authorList>
    </citation>
    <scope>NUCLEOTIDE SEQUENCE</scope>
    <source>
        <strain evidence="8">G127AT</strain>
    </source>
</reference>
<organism evidence="8 9">
    <name type="scientific">Agromyces archimandritae</name>
    <dbReference type="NCBI Taxonomy" id="2781962"/>
    <lineage>
        <taxon>Bacteria</taxon>
        <taxon>Bacillati</taxon>
        <taxon>Actinomycetota</taxon>
        <taxon>Actinomycetes</taxon>
        <taxon>Micrococcales</taxon>
        <taxon>Microbacteriaceae</taxon>
        <taxon>Agromyces</taxon>
    </lineage>
</organism>
<feature type="transmembrane region" description="Helical" evidence="7">
    <location>
        <begin position="312"/>
        <end position="345"/>
    </location>
</feature>
<feature type="transmembrane region" description="Helical" evidence="7">
    <location>
        <begin position="206"/>
        <end position="227"/>
    </location>
</feature>
<name>A0A975IPY7_9MICO</name>
<proteinExistence type="predicted"/>
<dbReference type="PANTHER" id="PTHR30213">
    <property type="entry name" value="INNER MEMBRANE PROTEIN YHJD"/>
    <property type="match status" value="1"/>
</dbReference>
<keyword evidence="2" id="KW-1003">Cell membrane</keyword>
<evidence type="ECO:0000313" key="9">
    <source>
        <dbReference type="Proteomes" id="UP000671914"/>
    </source>
</evidence>
<keyword evidence="9" id="KW-1185">Reference proteome</keyword>
<feature type="region of interest" description="Disordered" evidence="6">
    <location>
        <begin position="1"/>
        <end position="49"/>
    </location>
</feature>
<evidence type="ECO:0000256" key="6">
    <source>
        <dbReference type="SAM" id="MobiDB-lite"/>
    </source>
</evidence>
<feature type="transmembrane region" description="Helical" evidence="7">
    <location>
        <begin position="247"/>
        <end position="269"/>
    </location>
</feature>
<dbReference type="AlphaFoldDB" id="A0A975IPY7"/>
<evidence type="ECO:0000256" key="1">
    <source>
        <dbReference type="ARBA" id="ARBA00004651"/>
    </source>
</evidence>
<evidence type="ECO:0000256" key="4">
    <source>
        <dbReference type="ARBA" id="ARBA00022989"/>
    </source>
</evidence>
<comment type="subcellular location">
    <subcellularLocation>
        <location evidence="1">Cell membrane</location>
        <topology evidence="1">Multi-pass membrane protein</topology>
    </subcellularLocation>
</comment>
<dbReference type="GO" id="GO:0005886">
    <property type="term" value="C:plasma membrane"/>
    <property type="evidence" value="ECO:0007669"/>
    <property type="project" value="UniProtKB-SubCell"/>
</dbReference>
<evidence type="ECO:0000256" key="7">
    <source>
        <dbReference type="SAM" id="Phobius"/>
    </source>
</evidence>
<dbReference type="EMBL" id="CP071696">
    <property type="protein sequence ID" value="QTX06143.1"/>
    <property type="molecule type" value="Genomic_DNA"/>
</dbReference>
<evidence type="ECO:0000256" key="2">
    <source>
        <dbReference type="ARBA" id="ARBA00022475"/>
    </source>
</evidence>
<dbReference type="PANTHER" id="PTHR30213:SF1">
    <property type="entry name" value="INNER MEMBRANE PROTEIN YHJD"/>
    <property type="match status" value="1"/>
</dbReference>
<feature type="compositionally biased region" description="Basic and acidic residues" evidence="6">
    <location>
        <begin position="27"/>
        <end position="49"/>
    </location>
</feature>
<accession>A0A975IPY7</accession>
<keyword evidence="3 7" id="KW-0812">Transmembrane</keyword>
<evidence type="ECO:0000256" key="5">
    <source>
        <dbReference type="ARBA" id="ARBA00023136"/>
    </source>
</evidence>
<dbReference type="KEGG" id="aarc:G127AT_03630"/>
<feature type="transmembrane region" description="Helical" evidence="7">
    <location>
        <begin position="85"/>
        <end position="116"/>
    </location>
</feature>
<keyword evidence="4 7" id="KW-1133">Transmembrane helix</keyword>